<keyword evidence="2" id="KW-1185">Reference proteome</keyword>
<evidence type="ECO:0000313" key="2">
    <source>
        <dbReference type="Proteomes" id="UP001148629"/>
    </source>
</evidence>
<sequence>MSVSTGPWRPIIFFILFSLFNPITALPAQKPGLSSSSHNSPLIPVLGSPPKHHISRRQDGTESIEPRLNLDFPDPCLVQDSEGRWLSFATSGNGHHIQIAITEDPFGEWTHLDQDALPGVGWTSGHNYWAPDVRRLGDDSYIMYFSGELPEGGHCIGAARSKNSTGPYEMDPEPIICPREEGGAIDPAGFFDEPTGRRYIVYKVDGNALNSEAPTPLLLQRVSIDDGTTLIGKPVTIMNRIPEQDGPLVEAPNLVRVADGRYLLFFSSNWYTNENYDVKYAVSDNIDGPYIRGAAPFLKTPAFGLSGPGGGTSAENGGFMVFHARCEPTTRSRLTLLVPEVVGVVLRRESPSLILTETMGHRSIAQALISWVIQALEGITSAKVPLNALFAATQTLSAEGRGIPDTPTAQPRGVRCF</sequence>
<name>A0ACC1RGA7_9HYPO</name>
<dbReference type="EMBL" id="JANRMS010004444">
    <property type="protein sequence ID" value="KAJ3508783.1"/>
    <property type="molecule type" value="Genomic_DNA"/>
</dbReference>
<comment type="caution">
    <text evidence="1">The sequence shown here is derived from an EMBL/GenBank/DDBJ whole genome shotgun (WGS) entry which is preliminary data.</text>
</comment>
<evidence type="ECO:0000313" key="1">
    <source>
        <dbReference type="EMBL" id="KAJ3508783.1"/>
    </source>
</evidence>
<reference evidence="1" key="1">
    <citation type="submission" date="2022-08" db="EMBL/GenBank/DDBJ databases">
        <title>Genome Sequence of Fusarium decemcellulare.</title>
        <authorList>
            <person name="Buettner E."/>
        </authorList>
    </citation>
    <scope>NUCLEOTIDE SEQUENCE</scope>
    <source>
        <strain evidence="1">Babe19</strain>
    </source>
</reference>
<gene>
    <name evidence="1" type="ORF">NM208_g15771</name>
</gene>
<proteinExistence type="predicted"/>
<organism evidence="1 2">
    <name type="scientific">Fusarium decemcellulare</name>
    <dbReference type="NCBI Taxonomy" id="57161"/>
    <lineage>
        <taxon>Eukaryota</taxon>
        <taxon>Fungi</taxon>
        <taxon>Dikarya</taxon>
        <taxon>Ascomycota</taxon>
        <taxon>Pezizomycotina</taxon>
        <taxon>Sordariomycetes</taxon>
        <taxon>Hypocreomycetidae</taxon>
        <taxon>Hypocreales</taxon>
        <taxon>Nectriaceae</taxon>
        <taxon>Fusarium</taxon>
        <taxon>Fusarium decemcellulare species complex</taxon>
    </lineage>
</organism>
<accession>A0ACC1RGA7</accession>
<dbReference type="Proteomes" id="UP001148629">
    <property type="component" value="Unassembled WGS sequence"/>
</dbReference>
<protein>
    <submittedName>
        <fullName evidence="1">Uncharacterized protein</fullName>
    </submittedName>
</protein>